<proteinExistence type="predicted"/>
<dbReference type="OrthoDB" id="10037266at2759"/>
<dbReference type="Proteomes" id="UP000821853">
    <property type="component" value="Chromosome 2"/>
</dbReference>
<organism evidence="1 2">
    <name type="scientific">Haemaphysalis longicornis</name>
    <name type="common">Bush tick</name>
    <dbReference type="NCBI Taxonomy" id="44386"/>
    <lineage>
        <taxon>Eukaryota</taxon>
        <taxon>Metazoa</taxon>
        <taxon>Ecdysozoa</taxon>
        <taxon>Arthropoda</taxon>
        <taxon>Chelicerata</taxon>
        <taxon>Arachnida</taxon>
        <taxon>Acari</taxon>
        <taxon>Parasitiformes</taxon>
        <taxon>Ixodida</taxon>
        <taxon>Ixodoidea</taxon>
        <taxon>Ixodidae</taxon>
        <taxon>Haemaphysalinae</taxon>
        <taxon>Haemaphysalis</taxon>
    </lineage>
</organism>
<keyword evidence="2" id="KW-1185">Reference proteome</keyword>
<dbReference type="VEuPathDB" id="VectorBase:HLOH_052824"/>
<dbReference type="AlphaFoldDB" id="A0A9J6FZ49"/>
<evidence type="ECO:0000313" key="2">
    <source>
        <dbReference type="Proteomes" id="UP000821853"/>
    </source>
</evidence>
<dbReference type="EMBL" id="JABSTR010000004">
    <property type="protein sequence ID" value="KAH9367633.1"/>
    <property type="molecule type" value="Genomic_DNA"/>
</dbReference>
<gene>
    <name evidence="1" type="ORF">HPB48_013655</name>
</gene>
<comment type="caution">
    <text evidence="1">The sequence shown here is derived from an EMBL/GenBank/DDBJ whole genome shotgun (WGS) entry which is preliminary data.</text>
</comment>
<reference evidence="1 2" key="1">
    <citation type="journal article" date="2020" name="Cell">
        <title>Large-Scale Comparative Analyses of Tick Genomes Elucidate Their Genetic Diversity and Vector Capacities.</title>
        <authorList>
            <consortium name="Tick Genome and Microbiome Consortium (TIGMIC)"/>
            <person name="Jia N."/>
            <person name="Wang J."/>
            <person name="Shi W."/>
            <person name="Du L."/>
            <person name="Sun Y."/>
            <person name="Zhan W."/>
            <person name="Jiang J.F."/>
            <person name="Wang Q."/>
            <person name="Zhang B."/>
            <person name="Ji P."/>
            <person name="Bell-Sakyi L."/>
            <person name="Cui X.M."/>
            <person name="Yuan T.T."/>
            <person name="Jiang B.G."/>
            <person name="Yang W.F."/>
            <person name="Lam T.T."/>
            <person name="Chang Q.C."/>
            <person name="Ding S.J."/>
            <person name="Wang X.J."/>
            <person name="Zhu J.G."/>
            <person name="Ruan X.D."/>
            <person name="Zhao L."/>
            <person name="Wei J.T."/>
            <person name="Ye R.Z."/>
            <person name="Que T.C."/>
            <person name="Du C.H."/>
            <person name="Zhou Y.H."/>
            <person name="Cheng J.X."/>
            <person name="Dai P.F."/>
            <person name="Guo W.B."/>
            <person name="Han X.H."/>
            <person name="Huang E.J."/>
            <person name="Li L.F."/>
            <person name="Wei W."/>
            <person name="Gao Y.C."/>
            <person name="Liu J.Z."/>
            <person name="Shao H.Z."/>
            <person name="Wang X."/>
            <person name="Wang C.C."/>
            <person name="Yang T.C."/>
            <person name="Huo Q.B."/>
            <person name="Li W."/>
            <person name="Chen H.Y."/>
            <person name="Chen S.E."/>
            <person name="Zhou L.G."/>
            <person name="Ni X.B."/>
            <person name="Tian J.H."/>
            <person name="Sheng Y."/>
            <person name="Liu T."/>
            <person name="Pan Y.S."/>
            <person name="Xia L.Y."/>
            <person name="Li J."/>
            <person name="Zhao F."/>
            <person name="Cao W.C."/>
        </authorList>
    </citation>
    <scope>NUCLEOTIDE SEQUENCE [LARGE SCALE GENOMIC DNA]</scope>
    <source>
        <strain evidence="1">HaeL-2018</strain>
    </source>
</reference>
<dbReference type="PANTHER" id="PTHR34615:SF1">
    <property type="entry name" value="PX DOMAIN-CONTAINING PROTEIN"/>
    <property type="match status" value="1"/>
</dbReference>
<name>A0A9J6FZ49_HAELO</name>
<sequence length="288" mass="32629">MPKSNHQDPLLMTRLKWSDIVDAVCLEVLGETRHDPLSMRGLLNIDAFVSGVFRTYFRFENNDIPRLQRALCIPKVLTTPQRVSVPGDEALYITLGRLAYPNRLRDLESLFARHSSTTSSLTNEVLKHIEQNFSHLLDDVNNHTWLNLDTLQKFSHGPGESFINFVEDVLRLTTRAGPQATEDKTLGALMRGVRMDIFGCLVPNPPTTVDGFVTEATNTERALTARNDHYHRTTASPMISEFESAHFSNHAYDRYIRELIWYVVSRRAPKAAAVFEVASFHLSSSDCP</sequence>
<protein>
    <submittedName>
        <fullName evidence="1">Uncharacterized protein</fullName>
    </submittedName>
</protein>
<accession>A0A9J6FZ49</accession>
<evidence type="ECO:0000313" key="1">
    <source>
        <dbReference type="EMBL" id="KAH9367633.1"/>
    </source>
</evidence>
<dbReference type="PANTHER" id="PTHR34615">
    <property type="entry name" value="PX DOMAIN-CONTAINING PROTEIN"/>
    <property type="match status" value="1"/>
</dbReference>